<dbReference type="GO" id="GO:0007165">
    <property type="term" value="P:signal transduction"/>
    <property type="evidence" value="ECO:0007669"/>
    <property type="project" value="InterPro"/>
</dbReference>
<feature type="coiled-coil region" evidence="3">
    <location>
        <begin position="540"/>
        <end position="567"/>
    </location>
</feature>
<organism evidence="5 6">
    <name type="scientific">Candidatus Mediterraneibacter quadrami</name>
    <dbReference type="NCBI Taxonomy" id="2838684"/>
    <lineage>
        <taxon>Bacteria</taxon>
        <taxon>Bacillati</taxon>
        <taxon>Bacillota</taxon>
        <taxon>Clostridia</taxon>
        <taxon>Lachnospirales</taxon>
        <taxon>Lachnospiraceae</taxon>
        <taxon>Mediterraneibacter</taxon>
    </lineage>
</organism>
<accession>A0A9D2U7Z3</accession>
<evidence type="ECO:0000256" key="1">
    <source>
        <dbReference type="ARBA" id="ARBA00022737"/>
    </source>
</evidence>
<evidence type="ECO:0000313" key="5">
    <source>
        <dbReference type="EMBL" id="HJD42033.1"/>
    </source>
</evidence>
<dbReference type="EMBL" id="DWUU01000022">
    <property type="protein sequence ID" value="HJD42033.1"/>
    <property type="molecule type" value="Genomic_DNA"/>
</dbReference>
<dbReference type="SMART" id="SM00028">
    <property type="entry name" value="TPR"/>
    <property type="match status" value="6"/>
</dbReference>
<dbReference type="Gene3D" id="3.40.50.10140">
    <property type="entry name" value="Toll/interleukin-1 receptor homology (TIR) domain"/>
    <property type="match status" value="1"/>
</dbReference>
<dbReference type="InterPro" id="IPR006597">
    <property type="entry name" value="Sel1-like"/>
</dbReference>
<feature type="domain" description="TIR" evidence="4">
    <location>
        <begin position="169"/>
        <end position="258"/>
    </location>
</feature>
<gene>
    <name evidence="5" type="ORF">H9910_03350</name>
</gene>
<name>A0A9D2U7Z3_9FIRM</name>
<evidence type="ECO:0000256" key="3">
    <source>
        <dbReference type="SAM" id="Coils"/>
    </source>
</evidence>
<keyword evidence="2" id="KW-0802">TPR repeat</keyword>
<dbReference type="SUPFAM" id="SSF81901">
    <property type="entry name" value="HCP-like"/>
    <property type="match status" value="1"/>
</dbReference>
<dbReference type="InterPro" id="IPR019734">
    <property type="entry name" value="TPR_rpt"/>
</dbReference>
<dbReference type="PANTHER" id="PTHR45641">
    <property type="entry name" value="TETRATRICOPEPTIDE REPEAT PROTEIN (AFU_ORTHOLOGUE AFUA_6G03870)"/>
    <property type="match status" value="1"/>
</dbReference>
<dbReference type="SUPFAM" id="SSF48452">
    <property type="entry name" value="TPR-like"/>
    <property type="match status" value="2"/>
</dbReference>
<dbReference type="Proteomes" id="UP000823909">
    <property type="component" value="Unassembled WGS sequence"/>
</dbReference>
<protein>
    <submittedName>
        <fullName evidence="5">TIR domain-containing protein</fullName>
    </submittedName>
</protein>
<dbReference type="InterPro" id="IPR011990">
    <property type="entry name" value="TPR-like_helical_dom_sf"/>
</dbReference>
<evidence type="ECO:0000313" key="6">
    <source>
        <dbReference type="Proteomes" id="UP000823909"/>
    </source>
</evidence>
<evidence type="ECO:0000256" key="2">
    <source>
        <dbReference type="ARBA" id="ARBA00022803"/>
    </source>
</evidence>
<proteinExistence type="predicted"/>
<dbReference type="InterPro" id="IPR000157">
    <property type="entry name" value="TIR_dom"/>
</dbReference>
<sequence>MNTLRYRTRADSSPNGKPRVYFCCHPEDFSIYFEPLSREILELWDCAIWYMLESGDMPLEDQEMFTDSLLQMQLFVIPVSETFLFKESSARVREFPLAIEQHIPVLPILVDSGLAMDFNRICGNLQFLDRTSSDPTEIPYAEKLKKYLKSVLVPDDLSRKIRAAFDAYVFLSYRKKDRKYAQELMRLIHENDFCRDIAIWYDEFLTPGENFNDSIREALEKSRLFALAVTPNLVNEKNYVMDIEYPLALQSGKKILPAELCATDRKLLEQCYEDIPRCVSGSDRASLSDSLVDAFREIAVRENHSSPEHLLFIGLAYLNGIDVEVDHARGLRLIKEAAEQGLAAAMKKLVSMYRTGAGVPLDQDSAVFWQKKLIARLEEQFTQTGGGFEPLLNSLQDLAILYSECQNYPMANEACRKLKEKLDAAGNRLEPDAMTHYILWYYDRLGSGYQAQGLLTEAKKAFLEYENTAFSSAHKDAPTLNDLRRQIISCDRMGQLRLTEGNLAQALHCFRKGKQLTLLLDQALNSADSLSQRFVMGIQCARTLRQQENLSGALEEYEEALALARRLADDGSSKTARQLSLCLQDISRLYSDMGQYPKALEYAESSFRTEQELTEKEPSVCNLRNLSVICNLCGDIRLNAGSVLSVPDQEILEYYRRSLEIDRQLADRTGSMQSWLDLSHSCDRISRFFGLSRKPEKEKDFLAQAVEAAEQAVSISGAPEAKRALLSHLRRSALLAAEDQDTGLEKYYQQKYFDLGRQIYEETQSPEDALVLASEYHDLSSRAELEQEYQTAREYQEKSIRIHEEAFQGDHSSARYQRILANAYRNMAELCQNCKDIPGEREYLEKALKLENTLCQKEPLREKTSLAACCRSLGDNYCKEGDWNSAWDYYRYYIKLHETQKDGQSEADFYSQVADTWAHCAYQAQICAPRSRYCSACYNMARTLFRQECCIRKLAYAQEKDNIALYDNLLRVYRHLAELCLLQKDLPLARYYAEFCCKMARRLTAAFPHTPAYLHHSLPEYAGICIRLLMQIFYDQGKHFKEEEDYEYAEKAFESAIHYGEVFLELFPDDLDGRNRLALLNYAYGDVLPDGYYAYYLEQALRLWEQLAQEYPEDAEYAHNIQILKNILKE</sequence>
<keyword evidence="3" id="KW-0175">Coiled coil</keyword>
<reference evidence="5" key="1">
    <citation type="journal article" date="2021" name="PeerJ">
        <title>Extensive microbial diversity within the chicken gut microbiome revealed by metagenomics and culture.</title>
        <authorList>
            <person name="Gilroy R."/>
            <person name="Ravi A."/>
            <person name="Getino M."/>
            <person name="Pursley I."/>
            <person name="Horton D.L."/>
            <person name="Alikhan N.F."/>
            <person name="Baker D."/>
            <person name="Gharbi K."/>
            <person name="Hall N."/>
            <person name="Watson M."/>
            <person name="Adriaenssens E.M."/>
            <person name="Foster-Nyarko E."/>
            <person name="Jarju S."/>
            <person name="Secka A."/>
            <person name="Antonio M."/>
            <person name="Oren A."/>
            <person name="Chaudhuri R.R."/>
            <person name="La Ragione R."/>
            <person name="Hildebrand F."/>
            <person name="Pallen M.J."/>
        </authorList>
    </citation>
    <scope>NUCLEOTIDE SEQUENCE</scope>
    <source>
        <strain evidence="5">ChiBcec15-3976</strain>
    </source>
</reference>
<dbReference type="PANTHER" id="PTHR45641:SF19">
    <property type="entry name" value="NEPHROCYSTIN-3"/>
    <property type="match status" value="1"/>
</dbReference>
<evidence type="ECO:0000259" key="4">
    <source>
        <dbReference type="Pfam" id="PF13676"/>
    </source>
</evidence>
<dbReference type="SMART" id="SM00671">
    <property type="entry name" value="SEL1"/>
    <property type="match status" value="2"/>
</dbReference>
<dbReference type="SUPFAM" id="SSF52200">
    <property type="entry name" value="Toll/Interleukin receptor TIR domain"/>
    <property type="match status" value="1"/>
</dbReference>
<reference evidence="5" key="2">
    <citation type="submission" date="2021-04" db="EMBL/GenBank/DDBJ databases">
        <authorList>
            <person name="Gilroy R."/>
        </authorList>
    </citation>
    <scope>NUCLEOTIDE SEQUENCE</scope>
    <source>
        <strain evidence="5">ChiBcec15-3976</strain>
    </source>
</reference>
<dbReference type="Pfam" id="PF13676">
    <property type="entry name" value="TIR_2"/>
    <property type="match status" value="1"/>
</dbReference>
<dbReference type="AlphaFoldDB" id="A0A9D2U7Z3"/>
<dbReference type="Gene3D" id="1.25.40.10">
    <property type="entry name" value="Tetratricopeptide repeat domain"/>
    <property type="match status" value="3"/>
</dbReference>
<dbReference type="InterPro" id="IPR035897">
    <property type="entry name" value="Toll_tir_struct_dom_sf"/>
</dbReference>
<comment type="caution">
    <text evidence="5">The sequence shown here is derived from an EMBL/GenBank/DDBJ whole genome shotgun (WGS) entry which is preliminary data.</text>
</comment>
<keyword evidence="1" id="KW-0677">Repeat</keyword>